<evidence type="ECO:0000259" key="3">
    <source>
        <dbReference type="Pfam" id="PF13514"/>
    </source>
</evidence>
<dbReference type="PANTHER" id="PTHR41259:SF1">
    <property type="entry name" value="DOUBLE-STRAND BREAK REPAIR RAD50 ATPASE, PUTATIVE-RELATED"/>
    <property type="match status" value="1"/>
</dbReference>
<feature type="domain" description="YhaN AAA" evidence="3">
    <location>
        <begin position="1"/>
        <end position="207"/>
    </location>
</feature>
<protein>
    <recommendedName>
        <fullName evidence="3">YhaN AAA domain-containing protein</fullName>
    </recommendedName>
</protein>
<gene>
    <name evidence="4" type="ORF">CSC94_09025</name>
</gene>
<feature type="coiled-coil region" evidence="1">
    <location>
        <begin position="183"/>
        <end position="234"/>
    </location>
</feature>
<dbReference type="InterPro" id="IPR038734">
    <property type="entry name" value="YhaN_AAA"/>
</dbReference>
<reference evidence="4 5" key="1">
    <citation type="submission" date="2017-10" db="EMBL/GenBank/DDBJ databases">
        <title>Sedimentibacterium mangrovi gen. nov., sp. nov., a novel member of family Phyllobacteriacea isolated from mangrove sediment.</title>
        <authorList>
            <person name="Liao H."/>
            <person name="Tian Y."/>
        </authorList>
    </citation>
    <scope>NUCLEOTIDE SEQUENCE [LARGE SCALE GENOMIC DNA]</scope>
    <source>
        <strain evidence="4 5">X9-2-2</strain>
    </source>
</reference>
<evidence type="ECO:0000313" key="5">
    <source>
        <dbReference type="Proteomes" id="UP000221168"/>
    </source>
</evidence>
<feature type="region of interest" description="Disordered" evidence="2">
    <location>
        <begin position="717"/>
        <end position="736"/>
    </location>
</feature>
<evidence type="ECO:0000313" key="4">
    <source>
        <dbReference type="EMBL" id="PHP67185.1"/>
    </source>
</evidence>
<keyword evidence="5" id="KW-1185">Reference proteome</keyword>
<keyword evidence="1" id="KW-0175">Coiled coil</keyword>
<feature type="coiled-coil region" evidence="1">
    <location>
        <begin position="590"/>
        <end position="624"/>
    </location>
</feature>
<accession>A0A2G1QNW9</accession>
<evidence type="ECO:0000256" key="2">
    <source>
        <dbReference type="SAM" id="MobiDB-lite"/>
    </source>
</evidence>
<dbReference type="Pfam" id="PF13514">
    <property type="entry name" value="AAA_27"/>
    <property type="match status" value="1"/>
</dbReference>
<dbReference type="Gene3D" id="3.40.50.300">
    <property type="entry name" value="P-loop containing nucleotide triphosphate hydrolases"/>
    <property type="match status" value="2"/>
</dbReference>
<dbReference type="InterPro" id="IPR027417">
    <property type="entry name" value="P-loop_NTPase"/>
</dbReference>
<dbReference type="RefSeq" id="WP_099306012.1">
    <property type="nucleotide sequence ID" value="NZ_PDVP01000004.1"/>
</dbReference>
<feature type="coiled-coil region" evidence="1">
    <location>
        <begin position="378"/>
        <end position="419"/>
    </location>
</feature>
<feature type="coiled-coil region" evidence="1">
    <location>
        <begin position="869"/>
        <end position="988"/>
    </location>
</feature>
<dbReference type="Proteomes" id="UP000221168">
    <property type="component" value="Unassembled WGS sequence"/>
</dbReference>
<proteinExistence type="predicted"/>
<evidence type="ECO:0000256" key="1">
    <source>
        <dbReference type="SAM" id="Coils"/>
    </source>
</evidence>
<dbReference type="AlphaFoldDB" id="A0A2G1QNW9"/>
<dbReference type="PANTHER" id="PTHR41259">
    <property type="entry name" value="DOUBLE-STRAND BREAK REPAIR RAD50 ATPASE, PUTATIVE-RELATED"/>
    <property type="match status" value="1"/>
</dbReference>
<comment type="caution">
    <text evidence="4">The sequence shown here is derived from an EMBL/GenBank/DDBJ whole genome shotgun (WGS) entry which is preliminary data.</text>
</comment>
<sequence>MRIRRLDLDFFGHFAGKGFDFGPAGGATDFHVIHGPNEAGKTTTKEAFLRLLYGFPHREPYDFQHQRKNLRVSATLEIDGAPHAFTRMPTKAPSLVDASGTAVPENALSAHLGGLSLDDYRNLLCLDDETIERGGEDIANAKGDIGRLLFSAAAGVADLNAVLDQVRDEAAALYRPRASKTRMAELKRELAEIDRQIREDDVSASAWKKLKQALAQASDEEKAARAERDGLRREAESVAAMRQALPWLAAIDELESAIAPLAGYPAGIEGRDAELFALSDEQARVSETASRLETALAALDETLASIDVDTPSLHLAGDLAELDTLRSRYTAAAEDLDRRRSILRDILHDMRHAARDLGADEAVDPLGLVRSPAEIVELEQAREAVRQAERDRDGETREVEDLETRLRKALADAADVKAAPPPGQGVAALLARFDAERLAPAEATARQAIRAAEEQARDSLDAMALGGRTFATLPPCTMPREDARSLADRYFELEGAIAAQAERIAEHREAADLRASEIARLTAAGALIGDSEANALLKDRDARWSAHREALSPETADRFEAAMLRVDDMAARRLARTRDLAELRLAEGAASDARIQAEKGEARLEALQAELAAIREQVAAVAEAAGLDPATSPAAFFPWVDRHGVAVEAHRRLERTREQNGPMLEKAEALAAALRPLLDLADPTFGACLETARQLARAEREHAEAVKAADERARTLQSDLAERKMTRERRAAEAEASRHAWTGLVERLFGGAVASATLERSLEPLRNLREHETRRLATGRQVSSMEEDQRQFIDRVEALAGRFGMPADENPLETFDRLRERAEAAQRDAARRADALRRQAEDSAALEEARQRLAGIGRQASELAALFPKEVATATLANLREAMATARKADDLRQRRESLTRQLLDALSAADLDAARRALSGTSMPELTARAAILQSDMEDIERRLTAAIETRTSAGRDLAAVTGDDGIARLVEKKTTLELEIEETALQYLELTLGLRLADQAIRRYRDAHRSQMMATTETAFTTLTNGAYTQLRSQPDGSSEILLVIDAGGTAKRVEDLSKGTRFQLYLALRAAAYEQLAAQGTSLPFFCDDIFETFDEERTRSACRIMERIGQTGQAIYLTHHRHVVEIAREVCEGSVRIHEIG</sequence>
<dbReference type="EMBL" id="PDVP01000004">
    <property type="protein sequence ID" value="PHP67185.1"/>
    <property type="molecule type" value="Genomic_DNA"/>
</dbReference>
<organism evidence="4 5">
    <name type="scientific">Zhengella mangrovi</name>
    <dbReference type="NCBI Taxonomy" id="1982044"/>
    <lineage>
        <taxon>Bacteria</taxon>
        <taxon>Pseudomonadati</taxon>
        <taxon>Pseudomonadota</taxon>
        <taxon>Alphaproteobacteria</taxon>
        <taxon>Hyphomicrobiales</taxon>
        <taxon>Notoacmeibacteraceae</taxon>
        <taxon>Zhengella</taxon>
    </lineage>
</organism>
<dbReference type="SUPFAM" id="SSF52540">
    <property type="entry name" value="P-loop containing nucleoside triphosphate hydrolases"/>
    <property type="match status" value="1"/>
</dbReference>
<name>A0A2G1QNW9_9HYPH</name>